<reference evidence="1 2" key="1">
    <citation type="submission" date="2012-04" db="EMBL/GenBank/DDBJ databases">
        <title>The Genome Sequence of Afipia broomeae ATCC 49717.</title>
        <authorList>
            <consortium name="The Broad Institute Genome Sequencing Platform"/>
            <person name="Earl A."/>
            <person name="Ward D."/>
            <person name="Feldgarden M."/>
            <person name="Gevers D."/>
            <person name="Huys G."/>
            <person name="Walker B."/>
            <person name="Young S.K."/>
            <person name="Zeng Q."/>
            <person name="Gargeya S."/>
            <person name="Fitzgerald M."/>
            <person name="Haas B."/>
            <person name="Abouelleil A."/>
            <person name="Alvarado L."/>
            <person name="Arachchi H.M."/>
            <person name="Berlin A."/>
            <person name="Chapman S.B."/>
            <person name="Goldberg J."/>
            <person name="Griggs A."/>
            <person name="Gujja S."/>
            <person name="Hansen M."/>
            <person name="Howarth C."/>
            <person name="Imamovic A."/>
            <person name="Larimer J."/>
            <person name="McCowen C."/>
            <person name="Montmayeur A."/>
            <person name="Murphy C."/>
            <person name="Neiman D."/>
            <person name="Pearson M."/>
            <person name="Priest M."/>
            <person name="Roberts A."/>
            <person name="Saif S."/>
            <person name="Shea T."/>
            <person name="Sisk P."/>
            <person name="Sykes S."/>
            <person name="Wortman J."/>
            <person name="Nusbaum C."/>
            <person name="Birren B."/>
        </authorList>
    </citation>
    <scope>NUCLEOTIDE SEQUENCE [LARGE SCALE GENOMIC DNA]</scope>
    <source>
        <strain evidence="1 2">ATCC 49717</strain>
    </source>
</reference>
<sequence length="429" mass="48531">MTRHFQPLWFDPQYRARSPELKNLIREFAKHLAEAELSDGLRERARTDIARRNFFESIEALACNLMLLSLMSDDVALAVPRSHGFIWAKGRYGNPVFGQHFLDAVDLMAKLGMLRKISTGYRRSAMVKAPSLIVPITRLAKFLPLQGFDPKVVKRLDEPEVLILKTGKDSEGQSNPVDYRDTARTRLMRRQVNRINKWLQNADIEVLDGGAGVHLGKDGQLVILHRRSLRRIFNNGTWQNGGRLAGGFWMSASRTERFERIRLDGEPIADVDYRQLFPRLAYVRAQAEQPEDDIYNVAGDGNGRDGWKMLLNAMLFADGRLGNWPKGAREHFPAGMKLRDAIDMLKRKHAPIAHLFGTGLGFELMRIESDMLIAVVSSLFKRGITALPLHDAVLVAHSHAETAKQLMQDEFTLRTGSRCAIVSVELEPN</sequence>
<organism evidence="1 2">
    <name type="scientific">Afipia broomeae ATCC 49717</name>
    <dbReference type="NCBI Taxonomy" id="883078"/>
    <lineage>
        <taxon>Bacteria</taxon>
        <taxon>Pseudomonadati</taxon>
        <taxon>Pseudomonadota</taxon>
        <taxon>Alphaproteobacteria</taxon>
        <taxon>Hyphomicrobiales</taxon>
        <taxon>Nitrobacteraceae</taxon>
        <taxon>Afipia</taxon>
    </lineage>
</organism>
<protein>
    <submittedName>
        <fullName evidence="1">Uncharacterized protein</fullName>
    </submittedName>
</protein>
<evidence type="ECO:0000313" key="2">
    <source>
        <dbReference type="Proteomes" id="UP000001096"/>
    </source>
</evidence>
<dbReference type="PATRIC" id="fig|883078.3.peg.4295"/>
<name>K8P0K5_9BRAD</name>
<dbReference type="RefSeq" id="WP_006022853.1">
    <property type="nucleotide sequence ID" value="NZ_KB375284.1"/>
</dbReference>
<gene>
    <name evidence="1" type="ORF">HMPREF9695_04154</name>
</gene>
<comment type="caution">
    <text evidence="1">The sequence shown here is derived from an EMBL/GenBank/DDBJ whole genome shotgun (WGS) entry which is preliminary data.</text>
</comment>
<dbReference type="Proteomes" id="UP000001096">
    <property type="component" value="Unassembled WGS sequence"/>
</dbReference>
<dbReference type="EMBL" id="AGWX01000005">
    <property type="protein sequence ID" value="EKS34244.1"/>
    <property type="molecule type" value="Genomic_DNA"/>
</dbReference>
<dbReference type="HOGENOM" id="CLU_038467_0_0_5"/>
<accession>K8P0K5</accession>
<evidence type="ECO:0000313" key="1">
    <source>
        <dbReference type="EMBL" id="EKS34244.1"/>
    </source>
</evidence>
<dbReference type="AlphaFoldDB" id="K8P0K5"/>
<proteinExistence type="predicted"/>
<dbReference type="eggNOG" id="ENOG50335X0">
    <property type="taxonomic scope" value="Bacteria"/>
</dbReference>
<keyword evidence="2" id="KW-1185">Reference proteome</keyword>